<name>A0ABM3R9G7_SPIOL</name>
<dbReference type="Proteomes" id="UP000813463">
    <property type="component" value="Chromosome 2"/>
</dbReference>
<accession>A0ABM3R9G7</accession>
<keyword evidence="1" id="KW-0479">Metal-binding</keyword>
<evidence type="ECO:0000313" key="6">
    <source>
        <dbReference type="Proteomes" id="UP000813463"/>
    </source>
</evidence>
<keyword evidence="6" id="KW-1185">Reference proteome</keyword>
<evidence type="ECO:0000256" key="1">
    <source>
        <dbReference type="ARBA" id="ARBA00022723"/>
    </source>
</evidence>
<keyword evidence="2" id="KW-0863">Zinc-finger</keyword>
<feature type="region of interest" description="Disordered" evidence="4">
    <location>
        <begin position="120"/>
        <end position="147"/>
    </location>
</feature>
<dbReference type="GeneID" id="130467699"/>
<protein>
    <recommendedName>
        <fullName evidence="5">Zinc finger PMZ-type domain-containing protein</fullName>
    </recommendedName>
</protein>
<dbReference type="InterPro" id="IPR006564">
    <property type="entry name" value="Znf_PMZ"/>
</dbReference>
<reference evidence="6" key="1">
    <citation type="journal article" date="2021" name="Nat. Commun.">
        <title>Genomic analyses provide insights into spinach domestication and the genetic basis of agronomic traits.</title>
        <authorList>
            <person name="Cai X."/>
            <person name="Sun X."/>
            <person name="Xu C."/>
            <person name="Sun H."/>
            <person name="Wang X."/>
            <person name="Ge C."/>
            <person name="Zhang Z."/>
            <person name="Wang Q."/>
            <person name="Fei Z."/>
            <person name="Jiao C."/>
            <person name="Wang Q."/>
        </authorList>
    </citation>
    <scope>NUCLEOTIDE SEQUENCE [LARGE SCALE GENOMIC DNA]</scope>
    <source>
        <strain evidence="6">cv. Varoflay</strain>
    </source>
</reference>
<evidence type="ECO:0000256" key="2">
    <source>
        <dbReference type="ARBA" id="ARBA00022771"/>
    </source>
</evidence>
<evidence type="ECO:0000256" key="4">
    <source>
        <dbReference type="SAM" id="MobiDB-lite"/>
    </source>
</evidence>
<reference evidence="7" key="2">
    <citation type="submission" date="2025-08" db="UniProtKB">
        <authorList>
            <consortium name="RefSeq"/>
        </authorList>
    </citation>
    <scope>IDENTIFICATION</scope>
    <source>
        <tissue evidence="7">Leaf</tissue>
    </source>
</reference>
<proteinExistence type="predicted"/>
<dbReference type="RefSeq" id="XP_056692271.1">
    <property type="nucleotide sequence ID" value="XM_056836293.1"/>
</dbReference>
<organism evidence="6 7">
    <name type="scientific">Spinacia oleracea</name>
    <name type="common">Spinach</name>
    <dbReference type="NCBI Taxonomy" id="3562"/>
    <lineage>
        <taxon>Eukaryota</taxon>
        <taxon>Viridiplantae</taxon>
        <taxon>Streptophyta</taxon>
        <taxon>Embryophyta</taxon>
        <taxon>Tracheophyta</taxon>
        <taxon>Spermatophyta</taxon>
        <taxon>Magnoliopsida</taxon>
        <taxon>eudicotyledons</taxon>
        <taxon>Gunneridae</taxon>
        <taxon>Pentapetalae</taxon>
        <taxon>Caryophyllales</taxon>
        <taxon>Chenopodiaceae</taxon>
        <taxon>Chenopodioideae</taxon>
        <taxon>Anserineae</taxon>
        <taxon>Spinacia</taxon>
    </lineage>
</organism>
<feature type="compositionally biased region" description="Basic residues" evidence="4">
    <location>
        <begin position="124"/>
        <end position="134"/>
    </location>
</feature>
<dbReference type="SMART" id="SM00575">
    <property type="entry name" value="ZnF_PMZ"/>
    <property type="match status" value="1"/>
</dbReference>
<evidence type="ECO:0000313" key="7">
    <source>
        <dbReference type="RefSeq" id="XP_056692271.1"/>
    </source>
</evidence>
<gene>
    <name evidence="7" type="primary">LOC130467699</name>
</gene>
<dbReference type="PANTHER" id="PTHR31973">
    <property type="entry name" value="POLYPROTEIN, PUTATIVE-RELATED"/>
    <property type="match status" value="1"/>
</dbReference>
<evidence type="ECO:0000259" key="5">
    <source>
        <dbReference type="SMART" id="SM00575"/>
    </source>
</evidence>
<dbReference type="Pfam" id="PF04434">
    <property type="entry name" value="SWIM"/>
    <property type="match status" value="1"/>
</dbReference>
<dbReference type="PANTHER" id="PTHR31973:SF197">
    <property type="entry name" value="SWIM-TYPE DOMAIN-CONTAINING PROTEIN"/>
    <property type="match status" value="1"/>
</dbReference>
<evidence type="ECO:0000256" key="3">
    <source>
        <dbReference type="ARBA" id="ARBA00022833"/>
    </source>
</evidence>
<keyword evidence="3" id="KW-0862">Zinc</keyword>
<feature type="domain" description="Zinc finger PMZ-type" evidence="5">
    <location>
        <begin position="50"/>
        <end position="77"/>
    </location>
</feature>
<sequence>MEDGQLNAYALKELEERTAESRLCYATAYGGGEFEVMYGHVNFPIRLATRSCAYGKWQICGIPCKHALRVIYDQRMNPHDYISPWFKAAAYKLTYAEHIHPMADPTQWPDFGLPTIQPPIIKRPAGRPAKKKKRGANEPKKGKRNTNVKCGKCREFGHNSRTCKSGETNVTGPSTSKRGCSRSKYIKGGTKHKEEVKDSCLVTSEHFL</sequence>
<dbReference type="InterPro" id="IPR007527">
    <property type="entry name" value="Znf_SWIM"/>
</dbReference>